<sequence length="312" mass="34848">MPEALEPQVASCAAQFGLTNAQVARTHVGYRGTETYLVQGDEGALFLRRYSRYWQDRPAQITFELEWLDHLTQQGLPVVRPVRTRHGGWVAQDRGLPVVAFEPVAGEPRYPLPQEDARALGCLLGAVHLASAPEAPPGVFRYDQKTLLTVPLTFGLKHLHGVDAQVWTQAGEQLRAALASIPTEGVAFGPVHADLHQWNVHWTEDGPQVLDFALCGVGYRLFDLAAFLWPRRDETLEQPGVTEMCEAFVDGYTSVRPLLPAETAALDAFVKLRDLWEMNDFADWDVNFSAPKDVPGYLARFRAYPGSLRWED</sequence>
<dbReference type="InterPro" id="IPR011009">
    <property type="entry name" value="Kinase-like_dom_sf"/>
</dbReference>
<dbReference type="Proteomes" id="UP001595952">
    <property type="component" value="Unassembled WGS sequence"/>
</dbReference>
<reference evidence="4" key="1">
    <citation type="journal article" date="2019" name="Int. J. Syst. Evol. Microbiol.">
        <title>The Global Catalogue of Microorganisms (GCM) 10K type strain sequencing project: providing services to taxonomists for standard genome sequencing and annotation.</title>
        <authorList>
            <consortium name="The Broad Institute Genomics Platform"/>
            <consortium name="The Broad Institute Genome Sequencing Center for Infectious Disease"/>
            <person name="Wu L."/>
            <person name="Ma J."/>
        </authorList>
    </citation>
    <scope>NUCLEOTIDE SEQUENCE [LARGE SCALE GENOMIC DNA]</scope>
    <source>
        <strain evidence="4">CCUG 55995</strain>
    </source>
</reference>
<dbReference type="PANTHER" id="PTHR21064:SF6">
    <property type="entry name" value="AMINOGLYCOSIDE PHOSPHOTRANSFERASE DOMAIN-CONTAINING PROTEIN"/>
    <property type="match status" value="1"/>
</dbReference>
<organism evidence="3 4">
    <name type="scientific">Deinococcus hohokamensis</name>
    <dbReference type="NCBI Taxonomy" id="309883"/>
    <lineage>
        <taxon>Bacteria</taxon>
        <taxon>Thermotogati</taxon>
        <taxon>Deinococcota</taxon>
        <taxon>Deinococci</taxon>
        <taxon>Deinococcales</taxon>
        <taxon>Deinococcaceae</taxon>
        <taxon>Deinococcus</taxon>
    </lineage>
</organism>
<dbReference type="Pfam" id="PF01636">
    <property type="entry name" value="APH"/>
    <property type="match status" value="1"/>
</dbReference>
<comment type="similarity">
    <text evidence="1">Belongs to the pseudomonas-type ThrB family.</text>
</comment>
<evidence type="ECO:0000259" key="2">
    <source>
        <dbReference type="Pfam" id="PF01636"/>
    </source>
</evidence>
<gene>
    <name evidence="3" type="ORF">ACFO0D_05575</name>
</gene>
<dbReference type="Gene3D" id="3.90.1200.10">
    <property type="match status" value="1"/>
</dbReference>
<dbReference type="Gene3D" id="3.30.200.20">
    <property type="entry name" value="Phosphorylase Kinase, domain 1"/>
    <property type="match status" value="1"/>
</dbReference>
<feature type="domain" description="Aminoglycoside phosphotransferase" evidence="2">
    <location>
        <begin position="34"/>
        <end position="236"/>
    </location>
</feature>
<accession>A0ABV9I7X2</accession>
<evidence type="ECO:0000313" key="4">
    <source>
        <dbReference type="Proteomes" id="UP001595952"/>
    </source>
</evidence>
<dbReference type="EMBL" id="JBHSEI010000002">
    <property type="protein sequence ID" value="MFC4637806.1"/>
    <property type="molecule type" value="Genomic_DNA"/>
</dbReference>
<evidence type="ECO:0000313" key="3">
    <source>
        <dbReference type="EMBL" id="MFC4637806.1"/>
    </source>
</evidence>
<proteinExistence type="inferred from homology"/>
<dbReference type="SUPFAM" id="SSF56112">
    <property type="entry name" value="Protein kinase-like (PK-like)"/>
    <property type="match status" value="1"/>
</dbReference>
<dbReference type="InterPro" id="IPR002575">
    <property type="entry name" value="Aminoglycoside_PTrfase"/>
</dbReference>
<dbReference type="InterPro" id="IPR050249">
    <property type="entry name" value="Pseudomonas-type_ThrB"/>
</dbReference>
<comment type="caution">
    <text evidence="3">The sequence shown here is derived from an EMBL/GenBank/DDBJ whole genome shotgun (WGS) entry which is preliminary data.</text>
</comment>
<name>A0ABV9I7X2_9DEIO</name>
<protein>
    <submittedName>
        <fullName evidence="3">Phosphotransferase enzyme family protein</fullName>
    </submittedName>
</protein>
<dbReference type="RefSeq" id="WP_380060837.1">
    <property type="nucleotide sequence ID" value="NZ_JBHSEI010000002.1"/>
</dbReference>
<keyword evidence="4" id="KW-1185">Reference proteome</keyword>
<evidence type="ECO:0000256" key="1">
    <source>
        <dbReference type="ARBA" id="ARBA00038240"/>
    </source>
</evidence>
<dbReference type="PANTHER" id="PTHR21064">
    <property type="entry name" value="AMINOGLYCOSIDE PHOSPHOTRANSFERASE DOMAIN-CONTAINING PROTEIN-RELATED"/>
    <property type="match status" value="1"/>
</dbReference>